<gene>
    <name evidence="7" type="ORF">AJ80_03780</name>
</gene>
<comment type="caution">
    <text evidence="7">The sequence shown here is derived from an EMBL/GenBank/DDBJ whole genome shotgun (WGS) entry which is preliminary data.</text>
</comment>
<dbReference type="Gene3D" id="3.40.50.1820">
    <property type="entry name" value="alpha/beta hydrolase"/>
    <property type="match status" value="2"/>
</dbReference>
<dbReference type="GO" id="GO:0008239">
    <property type="term" value="F:dipeptidyl-peptidase activity"/>
    <property type="evidence" value="ECO:0007669"/>
    <property type="project" value="TreeGrafter"/>
</dbReference>
<evidence type="ECO:0000313" key="8">
    <source>
        <dbReference type="Proteomes" id="UP000224634"/>
    </source>
</evidence>
<protein>
    <recommendedName>
        <fullName evidence="9">Extracelular serine carboxypeptidase</fullName>
    </recommendedName>
</protein>
<feature type="chain" id="PRO_5013310319" description="Extracelular serine carboxypeptidase" evidence="6">
    <location>
        <begin position="24"/>
        <end position="548"/>
    </location>
</feature>
<dbReference type="PANTHER" id="PTHR11010">
    <property type="entry name" value="PROTEASE S28 PRO-X CARBOXYPEPTIDASE-RELATED"/>
    <property type="match status" value="1"/>
</dbReference>
<keyword evidence="4" id="KW-0378">Hydrolase</keyword>
<reference evidence="7 8" key="1">
    <citation type="submission" date="2017-10" db="EMBL/GenBank/DDBJ databases">
        <title>Comparative genomics in systemic dimorphic fungi from Ajellomycetaceae.</title>
        <authorList>
            <person name="Munoz J.F."/>
            <person name="Mcewen J.G."/>
            <person name="Clay O.K."/>
            <person name="Cuomo C.A."/>
        </authorList>
    </citation>
    <scope>NUCLEOTIDE SEQUENCE [LARGE SCALE GENOMIC DNA]</scope>
    <source>
        <strain evidence="7 8">UAMH7299</strain>
    </source>
</reference>
<evidence type="ECO:0008006" key="9">
    <source>
        <dbReference type="Google" id="ProtNLM"/>
    </source>
</evidence>
<dbReference type="InterPro" id="IPR008758">
    <property type="entry name" value="Peptidase_S28"/>
</dbReference>
<dbReference type="OrthoDB" id="1735038at2759"/>
<evidence type="ECO:0000256" key="5">
    <source>
        <dbReference type="ARBA" id="ARBA00023180"/>
    </source>
</evidence>
<evidence type="ECO:0000256" key="2">
    <source>
        <dbReference type="ARBA" id="ARBA00022670"/>
    </source>
</evidence>
<accession>A0A2B7YFQ0</accession>
<dbReference type="PANTHER" id="PTHR11010:SF117">
    <property type="entry name" value="SERINE PROTEASE 16"/>
    <property type="match status" value="1"/>
</dbReference>
<organism evidence="7 8">
    <name type="scientific">Polytolypa hystricis (strain UAMH7299)</name>
    <dbReference type="NCBI Taxonomy" id="1447883"/>
    <lineage>
        <taxon>Eukaryota</taxon>
        <taxon>Fungi</taxon>
        <taxon>Dikarya</taxon>
        <taxon>Ascomycota</taxon>
        <taxon>Pezizomycotina</taxon>
        <taxon>Eurotiomycetes</taxon>
        <taxon>Eurotiomycetidae</taxon>
        <taxon>Onygenales</taxon>
        <taxon>Onygenales incertae sedis</taxon>
        <taxon>Polytolypa</taxon>
    </lineage>
</organism>
<evidence type="ECO:0000256" key="6">
    <source>
        <dbReference type="SAM" id="SignalP"/>
    </source>
</evidence>
<keyword evidence="8" id="KW-1185">Reference proteome</keyword>
<keyword evidence="5" id="KW-0325">Glycoprotein</keyword>
<feature type="signal peptide" evidence="6">
    <location>
        <begin position="1"/>
        <end position="23"/>
    </location>
</feature>
<dbReference type="SUPFAM" id="SSF53474">
    <property type="entry name" value="alpha/beta-Hydrolases"/>
    <property type="match status" value="1"/>
</dbReference>
<evidence type="ECO:0000256" key="3">
    <source>
        <dbReference type="ARBA" id="ARBA00022729"/>
    </source>
</evidence>
<proteinExistence type="inferred from homology"/>
<name>A0A2B7YFQ0_POLH7</name>
<keyword evidence="3 6" id="KW-0732">Signal</keyword>
<dbReference type="FunFam" id="3.40.50.1820:FF:000251">
    <property type="entry name" value="Extracelular serine carboxypeptidase, putative"/>
    <property type="match status" value="1"/>
</dbReference>
<dbReference type="EMBL" id="PDNA01000044">
    <property type="protein sequence ID" value="PGH19863.1"/>
    <property type="molecule type" value="Genomic_DNA"/>
</dbReference>
<dbReference type="GO" id="GO:0006508">
    <property type="term" value="P:proteolysis"/>
    <property type="evidence" value="ECO:0007669"/>
    <property type="project" value="UniProtKB-KW"/>
</dbReference>
<dbReference type="Proteomes" id="UP000224634">
    <property type="component" value="Unassembled WGS sequence"/>
</dbReference>
<dbReference type="GO" id="GO:0070008">
    <property type="term" value="F:serine-type exopeptidase activity"/>
    <property type="evidence" value="ECO:0007669"/>
    <property type="project" value="InterPro"/>
</dbReference>
<comment type="similarity">
    <text evidence="1">Belongs to the peptidase S28 family.</text>
</comment>
<evidence type="ECO:0000313" key="7">
    <source>
        <dbReference type="EMBL" id="PGH19863.1"/>
    </source>
</evidence>
<evidence type="ECO:0000256" key="1">
    <source>
        <dbReference type="ARBA" id="ARBA00011079"/>
    </source>
</evidence>
<keyword evidence="2" id="KW-0645">Protease</keyword>
<dbReference type="InterPro" id="IPR029058">
    <property type="entry name" value="AB_hydrolase_fold"/>
</dbReference>
<sequence length="548" mass="62394">MAFAELKSTILLLVALFISTSYAFPPTSTTQLRPQWLDRSPGQDAIDHRQNFPNRTISVPVDHFRNSSRYEPHTDETFELRYWFDASHYVKGGPVIILAAGEADAIERLPYMEKGILGQLARATNGIGVVLEHRYYGESFPMKDLSTESLRFLSTEQAMADTAYFAKNVVFEGLDHLDLTSRGAPYILYGGSYSGAQVAFLRVEYPDLFWGAIASSAVTKAIYDYWEYLEPIRVSGPAECIKTTQKVTHIMDNILMDKKDLKAAKSLKSLFGLADLKYDDDFANTLASAGLLKWQYTNWDPEINDPMFSLYCANITSPELLYPTNEDTKKAVKAVIRAGGYGNESHILTTRLTNFAGFVNVTRVIPCKNRGNTLEKCFGSHDPESYRQDDLTETWRSWPYQFCTEWGFFITGSGAPKDQLPLISRLINPDFNTIVCREAFNITTPPNVERVNKYGGFDIEYPRLAFVDGEADPWRMASPHAWSAKKRRSTLDKPFILIEDAVHHWDENGLFPNETTPYLPPRSIIEVQRQEIEFTKKWLQDWKVQHKA</sequence>
<dbReference type="AlphaFoldDB" id="A0A2B7YFQ0"/>
<evidence type="ECO:0000256" key="4">
    <source>
        <dbReference type="ARBA" id="ARBA00022801"/>
    </source>
</evidence>
<dbReference type="Pfam" id="PF05577">
    <property type="entry name" value="Peptidase_S28"/>
    <property type="match status" value="1"/>
</dbReference>